<proteinExistence type="predicted"/>
<feature type="region of interest" description="Disordered" evidence="1">
    <location>
        <begin position="42"/>
        <end position="75"/>
    </location>
</feature>
<evidence type="ECO:0000256" key="1">
    <source>
        <dbReference type="SAM" id="MobiDB-lite"/>
    </source>
</evidence>
<organism evidence="3">
    <name type="scientific">Ajellomyces capsulatus (strain H88)</name>
    <name type="common">Darling's disease fungus</name>
    <name type="synonym">Histoplasma capsulatum</name>
    <dbReference type="NCBI Taxonomy" id="544711"/>
    <lineage>
        <taxon>Eukaryota</taxon>
        <taxon>Fungi</taxon>
        <taxon>Dikarya</taxon>
        <taxon>Ascomycota</taxon>
        <taxon>Pezizomycotina</taxon>
        <taxon>Eurotiomycetes</taxon>
        <taxon>Eurotiomycetidae</taxon>
        <taxon>Onygenales</taxon>
        <taxon>Ajellomycetaceae</taxon>
        <taxon>Histoplasma</taxon>
    </lineage>
</organism>
<reference evidence="3" key="1">
    <citation type="submission" date="2008-07" db="EMBL/GenBank/DDBJ databases">
        <title>Annotation of Ajellomyces capsulatus strain H88.</title>
        <authorList>
            <person name="Champion M."/>
            <person name="Cuomo C."/>
            <person name="Ma L.-J."/>
            <person name="Henn M.R."/>
            <person name="Sil A."/>
            <person name="Goldman B."/>
            <person name="Young S.K."/>
            <person name="Kodira C.D."/>
            <person name="Zeng Q."/>
            <person name="Koehrsen M."/>
            <person name="Alvarado L."/>
            <person name="Berlin A."/>
            <person name="Borenstein D."/>
            <person name="Chen Z."/>
            <person name="Engels R."/>
            <person name="Freedman E."/>
            <person name="Gellesch M."/>
            <person name="Goldberg J."/>
            <person name="Griggs A."/>
            <person name="Gujja S."/>
            <person name="Heiman D."/>
            <person name="Hepburn T."/>
            <person name="Howarth C."/>
            <person name="Jen D."/>
            <person name="Larson L."/>
            <person name="Lewis B."/>
            <person name="Mehta T."/>
            <person name="Park D."/>
            <person name="Pearson M."/>
            <person name="Roberts A."/>
            <person name="Saif S."/>
            <person name="Shea T."/>
            <person name="Shenoy N."/>
            <person name="Sisk P."/>
            <person name="Stolte C."/>
            <person name="Sykes S."/>
            <person name="Walk T."/>
            <person name="White J."/>
            <person name="Yandava C."/>
            <person name="Klein B."/>
            <person name="McEwen J.G."/>
            <person name="Puccia R."/>
            <person name="Goldman G.H."/>
            <person name="Felipe M.S."/>
            <person name="Nino-Vega G."/>
            <person name="San-Blas G."/>
            <person name="Taylor J."/>
            <person name="Mendoza L."/>
            <person name="Galagan J."/>
            <person name="Nusbaum C."/>
            <person name="Birren B."/>
        </authorList>
    </citation>
    <scope>NUCLEOTIDE SEQUENCE [LARGE SCALE GENOMIC DNA]</scope>
    <source>
        <strain evidence="3">H88</strain>
    </source>
</reference>
<feature type="compositionally biased region" description="Basic and acidic residues" evidence="1">
    <location>
        <begin position="66"/>
        <end position="75"/>
    </location>
</feature>
<dbReference type="Proteomes" id="UP000008142">
    <property type="component" value="Unassembled WGS sequence"/>
</dbReference>
<gene>
    <name evidence="2" type="ORF">HCEG_00830</name>
</gene>
<evidence type="ECO:0000313" key="3">
    <source>
        <dbReference type="Proteomes" id="UP000008142"/>
    </source>
</evidence>
<feature type="compositionally biased region" description="Basic and acidic residues" evidence="1">
    <location>
        <begin position="91"/>
        <end position="107"/>
    </location>
</feature>
<feature type="compositionally biased region" description="Polar residues" evidence="1">
    <location>
        <begin position="108"/>
        <end position="129"/>
    </location>
</feature>
<accession>F0U6D2</accession>
<dbReference type="EMBL" id="DS990636">
    <property type="protein sequence ID" value="EGC41468.1"/>
    <property type="molecule type" value="Genomic_DNA"/>
</dbReference>
<dbReference type="HOGENOM" id="CLU_1703704_0_0_1"/>
<dbReference type="AlphaFoldDB" id="F0U6D2"/>
<evidence type="ECO:0000313" key="2">
    <source>
        <dbReference type="EMBL" id="EGC41468.1"/>
    </source>
</evidence>
<name>F0U6D2_AJEC8</name>
<protein>
    <submittedName>
        <fullName evidence="2">Predicted protein</fullName>
    </submittedName>
</protein>
<feature type="region of interest" description="Disordered" evidence="1">
    <location>
        <begin position="91"/>
        <end position="137"/>
    </location>
</feature>
<sequence>MGGRDYINSGSAAAASTAAVWMTGSKEGLGMYSSKKAVKPNTIRKKWKSKYSNNSNTGPSDGWAAGKKEREPAAIDDGLRYGVLHSACTREEIKSTERGRATAERNHIPSNHSTPQITDHTHTRSCSSLNRRETGTETGTDCAEWCMWAGHQEW</sequence>